<evidence type="ECO:0000313" key="16">
    <source>
        <dbReference type="EMBL" id="ODQ58135.1"/>
    </source>
</evidence>
<organism evidence="16 17">
    <name type="scientific">Wickerhamomyces anomalus (strain ATCC 58044 / CBS 1984 / NCYC 433 / NRRL Y-366-8)</name>
    <name type="common">Yeast</name>
    <name type="synonym">Hansenula anomala</name>
    <dbReference type="NCBI Taxonomy" id="683960"/>
    <lineage>
        <taxon>Eukaryota</taxon>
        <taxon>Fungi</taxon>
        <taxon>Dikarya</taxon>
        <taxon>Ascomycota</taxon>
        <taxon>Saccharomycotina</taxon>
        <taxon>Saccharomycetes</taxon>
        <taxon>Phaffomycetales</taxon>
        <taxon>Wickerhamomycetaceae</taxon>
        <taxon>Wickerhamomyces</taxon>
    </lineage>
</organism>
<dbReference type="GO" id="GO:0031509">
    <property type="term" value="P:subtelomeric heterochromatin formation"/>
    <property type="evidence" value="ECO:0007669"/>
    <property type="project" value="EnsemblFungi"/>
</dbReference>
<evidence type="ECO:0000256" key="8">
    <source>
        <dbReference type="ARBA" id="ARBA00023015"/>
    </source>
</evidence>
<sequence length="406" mass="46135">NTNAVPSTTTTTTQSSSASSSTTPPKGSKAPKRSRIKKVDGKWILPQVTREQCQEARKLLKTQGMDKFLDYYLPDNPRGSDMLYVVVILGFYSIKFDDDIDDEQNFMKIVKLLQRAMNRVLYMRTRLDDIYTVEHALQQIEKASKILVLTGAGISTSLGIPDFRSSKGIYSQVKHLGLSDPQEVFDLETFREDPTIFYSVAHMILPPLGSYTPLHAFIKLLEDKGKLLRNYTQNIDNLEANVGISKEKTIQCHGSFAAATCQTCRWKIDGSKIFKYIKELELPVCPNCYKEREKRFNRDENYYPRSYGVMKPDITFFGEDLPKKFHDSIKLDVQECDLLICIGTSLKVAPVSEIVNMVPAEVPQILINKDLVEHAEFDVSLLGYCDNVAAYLSNKLGWKLNHPDYE</sequence>
<comment type="cofactor">
    <cofactor evidence="1">
        <name>Zn(2+)</name>
        <dbReference type="ChEBI" id="CHEBI:29105"/>
    </cofactor>
</comment>
<evidence type="ECO:0000256" key="9">
    <source>
        <dbReference type="ARBA" id="ARBA00023027"/>
    </source>
</evidence>
<reference evidence="16 17" key="1">
    <citation type="journal article" date="2016" name="Proc. Natl. Acad. Sci. U.S.A.">
        <title>Comparative genomics of biotechnologically important yeasts.</title>
        <authorList>
            <person name="Riley R."/>
            <person name="Haridas S."/>
            <person name="Wolfe K.H."/>
            <person name="Lopes M.R."/>
            <person name="Hittinger C.T."/>
            <person name="Goeker M."/>
            <person name="Salamov A.A."/>
            <person name="Wisecaver J.H."/>
            <person name="Long T.M."/>
            <person name="Calvey C.H."/>
            <person name="Aerts A.L."/>
            <person name="Barry K.W."/>
            <person name="Choi C."/>
            <person name="Clum A."/>
            <person name="Coughlan A.Y."/>
            <person name="Deshpande S."/>
            <person name="Douglass A.P."/>
            <person name="Hanson S.J."/>
            <person name="Klenk H.-P."/>
            <person name="LaButti K.M."/>
            <person name="Lapidus A."/>
            <person name="Lindquist E.A."/>
            <person name="Lipzen A.M."/>
            <person name="Meier-Kolthoff J.P."/>
            <person name="Ohm R.A."/>
            <person name="Otillar R.P."/>
            <person name="Pangilinan J.L."/>
            <person name="Peng Y."/>
            <person name="Rokas A."/>
            <person name="Rosa C.A."/>
            <person name="Scheuner C."/>
            <person name="Sibirny A.A."/>
            <person name="Slot J.C."/>
            <person name="Stielow J.B."/>
            <person name="Sun H."/>
            <person name="Kurtzman C.P."/>
            <person name="Blackwell M."/>
            <person name="Grigoriev I.V."/>
            <person name="Jeffries T.W."/>
        </authorList>
    </citation>
    <scope>NUCLEOTIDE SEQUENCE [LARGE SCALE GENOMIC DNA]</scope>
    <source>
        <strain evidence="17">ATCC 58044 / CBS 1984 / NCYC 433 / NRRL Y-366-8</strain>
    </source>
</reference>
<protein>
    <recommendedName>
        <fullName evidence="15">Deacetylase sirtuin-type domain-containing protein</fullName>
    </recommendedName>
</protein>
<dbReference type="Pfam" id="PF02146">
    <property type="entry name" value="SIR2"/>
    <property type="match status" value="1"/>
</dbReference>
<keyword evidence="4" id="KW-0678">Repressor</keyword>
<dbReference type="PROSITE" id="PS50305">
    <property type="entry name" value="SIRTUIN"/>
    <property type="match status" value="1"/>
</dbReference>
<dbReference type="GO" id="GO:0141222">
    <property type="term" value="F:histone H3K4 deacetylase activity, NAD-dependent"/>
    <property type="evidence" value="ECO:0007669"/>
    <property type="project" value="EnsemblFungi"/>
</dbReference>
<dbReference type="InterPro" id="IPR003000">
    <property type="entry name" value="Sirtuin"/>
</dbReference>
<evidence type="ECO:0000256" key="14">
    <source>
        <dbReference type="SAM" id="MobiDB-lite"/>
    </source>
</evidence>
<dbReference type="GeneID" id="30198173"/>
<proteinExistence type="inferred from homology"/>
<dbReference type="GO" id="GO:1902794">
    <property type="term" value="P:siRNA-independent facultative heterochromatin formation"/>
    <property type="evidence" value="ECO:0007669"/>
    <property type="project" value="EnsemblFungi"/>
</dbReference>
<dbReference type="Gene3D" id="3.30.1600.10">
    <property type="entry name" value="SIR2/SIRT2 'Small Domain"/>
    <property type="match status" value="1"/>
</dbReference>
<dbReference type="InterPro" id="IPR007654">
    <property type="entry name" value="NAD-dep_histone_deAcase_SIR2_N"/>
</dbReference>
<dbReference type="GO" id="GO:0046970">
    <property type="term" value="F:histone H4K16 deacetylase activity, NAD-dependent"/>
    <property type="evidence" value="ECO:0007669"/>
    <property type="project" value="EnsemblFungi"/>
</dbReference>
<comment type="subcellular location">
    <subcellularLocation>
        <location evidence="2">Nucleus</location>
    </subcellularLocation>
</comment>
<evidence type="ECO:0000256" key="7">
    <source>
        <dbReference type="ARBA" id="ARBA00022833"/>
    </source>
</evidence>
<keyword evidence="7 12" id="KW-0862">Zinc</keyword>
<feature type="coiled-coil region" evidence="13">
    <location>
        <begin position="221"/>
        <end position="248"/>
    </location>
</feature>
<dbReference type="SUPFAM" id="SSF52467">
    <property type="entry name" value="DHS-like NAD/FAD-binding domain"/>
    <property type="match status" value="1"/>
</dbReference>
<keyword evidence="11" id="KW-0539">Nucleus</keyword>
<evidence type="ECO:0000259" key="15">
    <source>
        <dbReference type="PROSITE" id="PS50305"/>
    </source>
</evidence>
<dbReference type="Proteomes" id="UP000094112">
    <property type="component" value="Unassembled WGS sequence"/>
</dbReference>
<feature type="binding site" evidence="12">
    <location>
        <position position="285"/>
    </location>
    <ligand>
        <name>Zn(2+)</name>
        <dbReference type="ChEBI" id="CHEBI:29105"/>
    </ligand>
</feature>
<evidence type="ECO:0000256" key="1">
    <source>
        <dbReference type="ARBA" id="ARBA00001947"/>
    </source>
</evidence>
<dbReference type="OrthoDB" id="420264at2759"/>
<feature type="non-terminal residue" evidence="16">
    <location>
        <position position="406"/>
    </location>
</feature>
<keyword evidence="9" id="KW-0520">NAD</keyword>
<feature type="region of interest" description="Disordered" evidence="14">
    <location>
        <begin position="1"/>
        <end position="35"/>
    </location>
</feature>
<dbReference type="GO" id="GO:0099115">
    <property type="term" value="C:chromosome, subtelomeric region"/>
    <property type="evidence" value="ECO:0007669"/>
    <property type="project" value="EnsemblFungi"/>
</dbReference>
<feature type="non-terminal residue" evidence="16">
    <location>
        <position position="1"/>
    </location>
</feature>
<feature type="binding site" evidence="12">
    <location>
        <position position="264"/>
    </location>
    <ligand>
        <name>Zn(2+)</name>
        <dbReference type="ChEBI" id="CHEBI:29105"/>
    </ligand>
</feature>
<feature type="domain" description="Deacetylase sirtuin-type" evidence="15">
    <location>
        <begin position="126"/>
        <end position="399"/>
    </location>
</feature>
<dbReference type="GO" id="GO:0031934">
    <property type="term" value="C:mating-type region heterochromatin"/>
    <property type="evidence" value="ECO:0007669"/>
    <property type="project" value="EnsemblFungi"/>
</dbReference>
<evidence type="ECO:0000256" key="13">
    <source>
        <dbReference type="SAM" id="Coils"/>
    </source>
</evidence>
<dbReference type="PANTHER" id="PTHR11085:SF9">
    <property type="entry name" value="NAD-DEPENDENT PROTEIN DEACETYLASE SIRTUIN-1"/>
    <property type="match status" value="1"/>
</dbReference>
<name>A0A1E3NYF7_WICAA</name>
<dbReference type="InterPro" id="IPR026591">
    <property type="entry name" value="Sirtuin_cat_small_dom_sf"/>
</dbReference>
<evidence type="ECO:0000256" key="10">
    <source>
        <dbReference type="ARBA" id="ARBA00023163"/>
    </source>
</evidence>
<keyword evidence="13" id="KW-0175">Coiled coil</keyword>
<comment type="similarity">
    <text evidence="3">Belongs to the sirtuin family. Class I subfamily.</text>
</comment>
<dbReference type="AlphaFoldDB" id="A0A1E3NYF7"/>
<feature type="compositionally biased region" description="Low complexity" evidence="14">
    <location>
        <begin position="7"/>
        <end position="23"/>
    </location>
</feature>
<keyword evidence="5" id="KW-0808">Transferase</keyword>
<keyword evidence="6 12" id="KW-0479">Metal-binding</keyword>
<evidence type="ECO:0000256" key="4">
    <source>
        <dbReference type="ARBA" id="ARBA00022491"/>
    </source>
</evidence>
<dbReference type="GO" id="GO:0031508">
    <property type="term" value="P:pericentric heterochromatin formation"/>
    <property type="evidence" value="ECO:0007669"/>
    <property type="project" value="EnsemblFungi"/>
</dbReference>
<feature type="binding site" evidence="12">
    <location>
        <position position="288"/>
    </location>
    <ligand>
        <name>Zn(2+)</name>
        <dbReference type="ChEBI" id="CHEBI:29105"/>
    </ligand>
</feature>
<dbReference type="InterPro" id="IPR029035">
    <property type="entry name" value="DHS-like_NAD/FAD-binding_dom"/>
</dbReference>
<evidence type="ECO:0000256" key="11">
    <source>
        <dbReference type="ARBA" id="ARBA00023242"/>
    </source>
</evidence>
<evidence type="ECO:0000313" key="17">
    <source>
        <dbReference type="Proteomes" id="UP000094112"/>
    </source>
</evidence>
<accession>A0A1E3NYF7</accession>
<dbReference type="GO" id="GO:0032041">
    <property type="term" value="F:histone H3K14 deacetylase activity, NAD-dependent"/>
    <property type="evidence" value="ECO:0007669"/>
    <property type="project" value="EnsemblFungi"/>
</dbReference>
<keyword evidence="8" id="KW-0805">Transcription regulation</keyword>
<dbReference type="GO" id="GO:0030466">
    <property type="term" value="P:silent mating-type cassette heterochromatin formation"/>
    <property type="evidence" value="ECO:0007669"/>
    <property type="project" value="EnsemblFungi"/>
</dbReference>
<evidence type="ECO:0000256" key="6">
    <source>
        <dbReference type="ARBA" id="ARBA00022723"/>
    </source>
</evidence>
<evidence type="ECO:0000256" key="5">
    <source>
        <dbReference type="ARBA" id="ARBA00022679"/>
    </source>
</evidence>
<dbReference type="InterPro" id="IPR026590">
    <property type="entry name" value="Ssirtuin_cat_dom"/>
</dbReference>
<feature type="active site" description="Proton acceptor" evidence="12">
    <location>
        <position position="253"/>
    </location>
</feature>
<dbReference type="GO" id="GO:0033553">
    <property type="term" value="C:rDNA heterochromatin"/>
    <property type="evidence" value="ECO:0007669"/>
    <property type="project" value="EnsemblFungi"/>
</dbReference>
<feature type="binding site" evidence="12">
    <location>
        <position position="261"/>
    </location>
    <ligand>
        <name>Zn(2+)</name>
        <dbReference type="ChEBI" id="CHEBI:29105"/>
    </ligand>
</feature>
<dbReference type="RefSeq" id="XP_019037342.1">
    <property type="nucleotide sequence ID" value="XM_019180927.1"/>
</dbReference>
<dbReference type="GO" id="GO:0070403">
    <property type="term" value="F:NAD+ binding"/>
    <property type="evidence" value="ECO:0007669"/>
    <property type="project" value="InterPro"/>
</dbReference>
<dbReference type="GO" id="GO:0046872">
    <property type="term" value="F:metal ion binding"/>
    <property type="evidence" value="ECO:0007669"/>
    <property type="project" value="UniProtKB-KW"/>
</dbReference>
<dbReference type="GO" id="GO:0005634">
    <property type="term" value="C:nucleus"/>
    <property type="evidence" value="ECO:0007669"/>
    <property type="project" value="UniProtKB-SubCell"/>
</dbReference>
<dbReference type="InterPro" id="IPR050134">
    <property type="entry name" value="NAD-dep_sirtuin_deacylases"/>
</dbReference>
<evidence type="ECO:0000256" key="2">
    <source>
        <dbReference type="ARBA" id="ARBA00004123"/>
    </source>
</evidence>
<dbReference type="Gene3D" id="3.40.50.1220">
    <property type="entry name" value="TPP-binding domain"/>
    <property type="match status" value="1"/>
</dbReference>
<keyword evidence="10" id="KW-0804">Transcription</keyword>
<dbReference type="Gene3D" id="1.20.120.1710">
    <property type="match status" value="1"/>
</dbReference>
<dbReference type="Pfam" id="PF04574">
    <property type="entry name" value="DUF592"/>
    <property type="match status" value="2"/>
</dbReference>
<dbReference type="GO" id="GO:0005721">
    <property type="term" value="C:pericentric heterochromatin"/>
    <property type="evidence" value="ECO:0007669"/>
    <property type="project" value="EnsemblFungi"/>
</dbReference>
<dbReference type="EMBL" id="KV454212">
    <property type="protein sequence ID" value="ODQ58135.1"/>
    <property type="molecule type" value="Genomic_DNA"/>
</dbReference>
<dbReference type="GO" id="GO:0046969">
    <property type="term" value="F:histone H3K9 deacetylase activity, NAD-dependent"/>
    <property type="evidence" value="ECO:0007669"/>
    <property type="project" value="EnsemblFungi"/>
</dbReference>
<evidence type="ECO:0000256" key="12">
    <source>
        <dbReference type="PROSITE-ProRule" id="PRU00236"/>
    </source>
</evidence>
<evidence type="ECO:0000256" key="3">
    <source>
        <dbReference type="ARBA" id="ARBA00006924"/>
    </source>
</evidence>
<gene>
    <name evidence="16" type="ORF">WICANDRAFT_22059</name>
</gene>
<dbReference type="STRING" id="683960.A0A1E3NYF7"/>
<dbReference type="PANTHER" id="PTHR11085">
    <property type="entry name" value="NAD-DEPENDENT PROTEIN DEACYLASE SIRTUIN-5, MITOCHONDRIAL-RELATED"/>
    <property type="match status" value="1"/>
</dbReference>
<keyword evidence="17" id="KW-1185">Reference proteome</keyword>